<feature type="compositionally biased region" description="Polar residues" evidence="2">
    <location>
        <begin position="669"/>
        <end position="679"/>
    </location>
</feature>
<keyword evidence="5" id="KW-1185">Reference proteome</keyword>
<keyword evidence="1" id="KW-0040">ANK repeat</keyword>
<dbReference type="InParanoid" id="A0A1S3I0B4"/>
<dbReference type="Gene3D" id="2.60.40.10">
    <property type="entry name" value="Immunoglobulins"/>
    <property type="match status" value="1"/>
</dbReference>
<feature type="region of interest" description="Disordered" evidence="2">
    <location>
        <begin position="1103"/>
        <end position="1161"/>
    </location>
</feature>
<feature type="compositionally biased region" description="Polar residues" evidence="2">
    <location>
        <begin position="242"/>
        <end position="261"/>
    </location>
</feature>
<feature type="region of interest" description="Disordered" evidence="2">
    <location>
        <begin position="278"/>
        <end position="325"/>
    </location>
</feature>
<dbReference type="InterPro" id="IPR013783">
    <property type="entry name" value="Ig-like_fold"/>
</dbReference>
<proteinExistence type="predicted"/>
<dbReference type="FunCoup" id="A0A1S3I0B4">
    <property type="interactions" value="20"/>
</dbReference>
<dbReference type="CDD" id="cd00063">
    <property type="entry name" value="FN3"/>
    <property type="match status" value="1"/>
</dbReference>
<feature type="compositionally biased region" description="Acidic residues" evidence="2">
    <location>
        <begin position="77"/>
        <end position="87"/>
    </location>
</feature>
<dbReference type="InterPro" id="IPR003961">
    <property type="entry name" value="FN3_dom"/>
</dbReference>
<dbReference type="OrthoDB" id="2428204at2759"/>
<name>A0A1S3I0B4_LINAN</name>
<gene>
    <name evidence="6" type="primary">LOC106159834</name>
</gene>
<feature type="region of interest" description="Disordered" evidence="2">
    <location>
        <begin position="660"/>
        <end position="679"/>
    </location>
</feature>
<dbReference type="GO" id="GO:0005819">
    <property type="term" value="C:spindle"/>
    <property type="evidence" value="ECO:0007669"/>
    <property type="project" value="TreeGrafter"/>
</dbReference>
<organism evidence="5 6">
    <name type="scientific">Lingula anatina</name>
    <name type="common">Brachiopod</name>
    <name type="synonym">Lingula unguis</name>
    <dbReference type="NCBI Taxonomy" id="7574"/>
    <lineage>
        <taxon>Eukaryota</taxon>
        <taxon>Metazoa</taxon>
        <taxon>Spiralia</taxon>
        <taxon>Lophotrochozoa</taxon>
        <taxon>Brachiopoda</taxon>
        <taxon>Linguliformea</taxon>
        <taxon>Lingulata</taxon>
        <taxon>Lingulida</taxon>
        <taxon>Linguloidea</taxon>
        <taxon>Lingulidae</taxon>
        <taxon>Lingula</taxon>
    </lineage>
</organism>
<evidence type="ECO:0000256" key="2">
    <source>
        <dbReference type="SAM" id="MobiDB-lite"/>
    </source>
</evidence>
<feature type="region of interest" description="Disordered" evidence="2">
    <location>
        <begin position="340"/>
        <end position="395"/>
    </location>
</feature>
<dbReference type="GeneID" id="106159834"/>
<dbReference type="InterPro" id="IPR039269">
    <property type="entry name" value="ANKFN1"/>
</dbReference>
<dbReference type="InterPro" id="IPR036116">
    <property type="entry name" value="FN3_sf"/>
</dbReference>
<dbReference type="PROSITE" id="PS50853">
    <property type="entry name" value="FN3"/>
    <property type="match status" value="1"/>
</dbReference>
<dbReference type="CDD" id="cd17117">
    <property type="entry name" value="RA_ANKFN1_like"/>
    <property type="match status" value="1"/>
</dbReference>
<dbReference type="PROSITE" id="PS50200">
    <property type="entry name" value="RA"/>
    <property type="match status" value="1"/>
</dbReference>
<evidence type="ECO:0000259" key="3">
    <source>
        <dbReference type="PROSITE" id="PS50200"/>
    </source>
</evidence>
<evidence type="ECO:0000313" key="5">
    <source>
        <dbReference type="Proteomes" id="UP000085678"/>
    </source>
</evidence>
<feature type="region of interest" description="Disordered" evidence="2">
    <location>
        <begin position="67"/>
        <end position="87"/>
    </location>
</feature>
<feature type="compositionally biased region" description="Polar residues" evidence="2">
    <location>
        <begin position="1139"/>
        <end position="1158"/>
    </location>
</feature>
<dbReference type="GO" id="GO:0000132">
    <property type="term" value="P:establishment of mitotic spindle orientation"/>
    <property type="evidence" value="ECO:0007669"/>
    <property type="project" value="TreeGrafter"/>
</dbReference>
<dbReference type="PROSITE" id="PS50088">
    <property type="entry name" value="ANK_REPEAT"/>
    <property type="match status" value="1"/>
</dbReference>
<protein>
    <submittedName>
        <fullName evidence="6">Ankyrin repeat and fibronectin type-III domain-containing protein 1 isoform X2</fullName>
    </submittedName>
</protein>
<dbReference type="InterPro" id="IPR000159">
    <property type="entry name" value="RA_dom"/>
</dbReference>
<dbReference type="PANTHER" id="PTHR21437">
    <property type="entry name" value="WIDE AWAKE"/>
    <property type="match status" value="1"/>
</dbReference>
<dbReference type="GO" id="GO:0061172">
    <property type="term" value="P:regulation of establishment of bipolar cell polarity"/>
    <property type="evidence" value="ECO:0007669"/>
    <property type="project" value="TreeGrafter"/>
</dbReference>
<dbReference type="STRING" id="7574.A0A1S3I0B4"/>
<dbReference type="Gene3D" id="3.10.20.90">
    <property type="entry name" value="Phosphatidylinositol 3-kinase Catalytic Subunit, Chain A, domain 1"/>
    <property type="match status" value="1"/>
</dbReference>
<dbReference type="Pfam" id="PF13637">
    <property type="entry name" value="Ank_4"/>
    <property type="match status" value="1"/>
</dbReference>
<dbReference type="InterPro" id="IPR002110">
    <property type="entry name" value="Ankyrin_rpt"/>
</dbReference>
<feature type="domain" description="Fibronectin type-III" evidence="4">
    <location>
        <begin position="533"/>
        <end position="630"/>
    </location>
</feature>
<dbReference type="SUPFAM" id="SSF48403">
    <property type="entry name" value="Ankyrin repeat"/>
    <property type="match status" value="1"/>
</dbReference>
<dbReference type="SMART" id="SM00248">
    <property type="entry name" value="ANK"/>
    <property type="match status" value="2"/>
</dbReference>
<dbReference type="PANTHER" id="PTHR21437:SF1">
    <property type="entry name" value="WIDE AWAKE"/>
    <property type="match status" value="1"/>
</dbReference>
<sequence>MLMLSPRIDSSQDLWLSDMSADDDLDEELEYLDLSSLEDGVEDTLEHMPCTKQRCYINHCHIDLGNNSNMPRKNSEGDEDGEEEEEAEFYNFEDYEPEPMLSPMMPVIGHFCRSNTTVDECLTIPYYGPAGKQIVRSRTLPSIPIPKKTEQYVTKPDPEPCRLALHSLHVDPLLERCGNKTVGFCDNKPGQRSPLPSHPSPTITRWMRTGSTDRRRRVLPKAPTVDVPPSSAWKLDEDGDSSDSVATSTEDTGNFSRAPSQLFYTTPPKTQMAAMVGDHSCGDRQSSTSRLGRKLSEREKRKDSKKGKMHQRSHSVDYSDGQLPEPQPVFVDRVLHASPSAPGKLSKMAVSGSISPSGRLVRSLSGTSKRKGSVDSTENEVANKPERKKSDKKNNNVRYDINDLFDAVEHQDMDLAKLILEAEDLDVNSMNEEELTPLDVAVMTNHVPMAKMLLTLGAKENPKFLQENRSLQLNTLMNDTYKKVVDLTSMVVNSGGNIGSGKDYDRELSHWEFRHRLLKRMKAGYEHARVPDAPASARLSVASAESLTVRFDEPDQHNGAVVTRYKVEWSCFETFSPLAGEAILEDVRHLEYDIPGLTQGNVYYVQVTAWNIKGWGPPTPTSPPYAIPSSWREVSGVKPRNEGKLQLLDDLFSQVRASRPADASEIKDNQPTGSPSYQRKNTVRKSIKNLFTSAPKFQKNLKRGVYLASLVYNEDKILVTNEDHLPIVEVDENFSSASLHSDFHWMMKIACTWEDVKSLRQDIEKISSSSLVHFRSKLLQAAAQLQTALGIQDLGQFFYKPIKDSNGSIVLMTVNNIREPKQVNSAAMKWMPFSKVHKRMSVSDAGLVCPELLMTMVNEMILYHQLSTMVLPKGLYLGYLKLKSTVDLIRMLVAEKSPNVLPYTKIRNCPNVSKEEWEWLQSLGVNEAKSDPTQAQQDFCGQLVESTKRLLETLGVSDDEAVTHRLFEMEVIEFSPDVCFILLLPPVEAVCSVPGHNDEMTDKTDFLALPVQVFEMIHMCSYQYEFISRYSRLSSILEMDTCLAQQAQREAFSSEELAVAKERIEQLTKFQQILDEAWKSMRWTMEVITYARDRGVRGGVPLGVLYAPPPSPNDSPLPNRKDVESTSSDAGYHSDKGSSTDLHSSETATVPSTGQQQGDVDMGCDDLQLLINTQNNNKPGILRVYTAYDTGLADGTSVKLHVTPKTSSREVINLVVQQLNKAVKTKGLQGPYYAEDQLEEFCLVAVIGARERILRDDYQPLQLQNPWTKGRLFVRLKSNLLAALEQGTATAV</sequence>
<feature type="compositionally biased region" description="Basic and acidic residues" evidence="2">
    <location>
        <begin position="381"/>
        <end position="394"/>
    </location>
</feature>
<dbReference type="SMART" id="SM00060">
    <property type="entry name" value="FN3"/>
    <property type="match status" value="1"/>
</dbReference>
<evidence type="ECO:0000313" key="6">
    <source>
        <dbReference type="RefSeq" id="XP_013391702.1"/>
    </source>
</evidence>
<dbReference type="Proteomes" id="UP000085678">
    <property type="component" value="Unplaced"/>
</dbReference>
<evidence type="ECO:0000256" key="1">
    <source>
        <dbReference type="PROSITE-ProRule" id="PRU00023"/>
    </source>
</evidence>
<dbReference type="SUPFAM" id="SSF49265">
    <property type="entry name" value="Fibronectin type III"/>
    <property type="match status" value="1"/>
</dbReference>
<feature type="domain" description="Ras-associating" evidence="3">
    <location>
        <begin position="1178"/>
        <end position="1279"/>
    </location>
</feature>
<dbReference type="SMART" id="SM00314">
    <property type="entry name" value="RA"/>
    <property type="match status" value="1"/>
</dbReference>
<dbReference type="Gene3D" id="1.25.40.20">
    <property type="entry name" value="Ankyrin repeat-containing domain"/>
    <property type="match status" value="1"/>
</dbReference>
<dbReference type="GO" id="GO:0007165">
    <property type="term" value="P:signal transduction"/>
    <property type="evidence" value="ECO:0007669"/>
    <property type="project" value="InterPro"/>
</dbReference>
<dbReference type="PROSITE" id="PS50297">
    <property type="entry name" value="ANK_REP_REGION"/>
    <property type="match status" value="1"/>
</dbReference>
<dbReference type="Pfam" id="PF00041">
    <property type="entry name" value="fn3"/>
    <property type="match status" value="1"/>
</dbReference>
<evidence type="ECO:0000259" key="4">
    <source>
        <dbReference type="PROSITE" id="PS50853"/>
    </source>
</evidence>
<feature type="compositionally biased region" description="Basic residues" evidence="2">
    <location>
        <begin position="303"/>
        <end position="313"/>
    </location>
</feature>
<accession>A0A1S3I0B4</accession>
<reference evidence="6" key="1">
    <citation type="submission" date="2025-08" db="UniProtKB">
        <authorList>
            <consortium name="RefSeq"/>
        </authorList>
    </citation>
    <scope>IDENTIFICATION</scope>
    <source>
        <tissue evidence="6">Gonads</tissue>
    </source>
</reference>
<dbReference type="RefSeq" id="XP_013391702.1">
    <property type="nucleotide sequence ID" value="XM_013536248.1"/>
</dbReference>
<dbReference type="InterPro" id="IPR036770">
    <property type="entry name" value="Ankyrin_rpt-contain_sf"/>
</dbReference>
<feature type="region of interest" description="Disordered" evidence="2">
    <location>
        <begin position="185"/>
        <end position="261"/>
    </location>
</feature>
<feature type="repeat" description="ANK" evidence="1">
    <location>
        <begin position="433"/>
        <end position="461"/>
    </location>
</feature>